<dbReference type="AlphaFoldDB" id="A0A4Z1GW15"/>
<dbReference type="Proteomes" id="UP000297814">
    <property type="component" value="Unassembled WGS sequence"/>
</dbReference>
<proteinExistence type="predicted"/>
<accession>A0A4Z1GW15</accession>
<gene>
    <name evidence="2" type="ORF">BHYA_0093g00120</name>
</gene>
<evidence type="ECO:0000256" key="1">
    <source>
        <dbReference type="SAM" id="MobiDB-lite"/>
    </source>
</evidence>
<comment type="caution">
    <text evidence="2">The sequence shown here is derived from an EMBL/GenBank/DDBJ whole genome shotgun (WGS) entry which is preliminary data.</text>
</comment>
<feature type="region of interest" description="Disordered" evidence="1">
    <location>
        <begin position="238"/>
        <end position="304"/>
    </location>
</feature>
<sequence>MFVMYDIPWYDEVDKPEPHRKMYPFRPEYTRRAFKIEYERCKDFYKSSGASLNAIKWLAQYVFWYKHEKTHRVPWSGGIPPCKGEETYAEGFGPAICMWTPDYWAFDPAFTDFEVEDSHFRRFYRHDIETLEQLAVGLDEYGEIIRVGIWSNNETQKRLGQKYLRFGTYAHVDKIASEKSGWEDFEVYFTYPEGFDFCCKTPMGFHPVRYDDELPDFCLEDWIFIRDCSPIDPGLSTACESEHSQLSDQGLQSLSPAAQAPSDIESHGTHDFQSSPSPTKTIIGKSNDKNETPLEYEGLRTDPADEVDTSAWDTQENFPSHLQDTSKSSQSEPIPYTRPKARSTWNTGLGTHPPPQASTQLLGFDTTKLQISSHAQQTLKNNRYQELCILEQRSQARILIFDPYRAQDGRVSDTALVFIQGSPYARHQAVEFLTAFHANLEAGSLQSNVKFTFLGPSRSRGRKGNGLKRMK</sequence>
<reference evidence="2 3" key="1">
    <citation type="submission" date="2017-12" db="EMBL/GenBank/DDBJ databases">
        <title>Comparative genomics of Botrytis spp.</title>
        <authorList>
            <person name="Valero-Jimenez C.A."/>
            <person name="Tapia P."/>
            <person name="Veloso J."/>
            <person name="Silva-Moreno E."/>
            <person name="Staats M."/>
            <person name="Valdes J.H."/>
            <person name="Van Kan J.A.L."/>
        </authorList>
    </citation>
    <scope>NUCLEOTIDE SEQUENCE [LARGE SCALE GENOMIC DNA]</scope>
    <source>
        <strain evidence="2 3">Bh0001</strain>
    </source>
</reference>
<feature type="compositionally biased region" description="Polar residues" evidence="1">
    <location>
        <begin position="271"/>
        <end position="280"/>
    </location>
</feature>
<feature type="compositionally biased region" description="Polar residues" evidence="1">
    <location>
        <begin position="317"/>
        <end position="332"/>
    </location>
</feature>
<feature type="compositionally biased region" description="Basic and acidic residues" evidence="1">
    <location>
        <begin position="286"/>
        <end position="303"/>
    </location>
</feature>
<feature type="compositionally biased region" description="Low complexity" evidence="1">
    <location>
        <begin position="246"/>
        <end position="255"/>
    </location>
</feature>
<evidence type="ECO:0000313" key="2">
    <source>
        <dbReference type="EMBL" id="TGO37587.1"/>
    </source>
</evidence>
<feature type="region of interest" description="Disordered" evidence="1">
    <location>
        <begin position="317"/>
        <end position="338"/>
    </location>
</feature>
<protein>
    <submittedName>
        <fullName evidence="2">Uncharacterized protein</fullName>
    </submittedName>
</protein>
<organism evidence="2 3">
    <name type="scientific">Botrytis hyacinthi</name>
    <dbReference type="NCBI Taxonomy" id="278943"/>
    <lineage>
        <taxon>Eukaryota</taxon>
        <taxon>Fungi</taxon>
        <taxon>Dikarya</taxon>
        <taxon>Ascomycota</taxon>
        <taxon>Pezizomycotina</taxon>
        <taxon>Leotiomycetes</taxon>
        <taxon>Helotiales</taxon>
        <taxon>Sclerotiniaceae</taxon>
        <taxon>Botrytis</taxon>
    </lineage>
</organism>
<name>A0A4Z1GW15_9HELO</name>
<dbReference type="EMBL" id="PQXK01000093">
    <property type="protein sequence ID" value="TGO37587.1"/>
    <property type="molecule type" value="Genomic_DNA"/>
</dbReference>
<keyword evidence="3" id="KW-1185">Reference proteome</keyword>
<evidence type="ECO:0000313" key="3">
    <source>
        <dbReference type="Proteomes" id="UP000297814"/>
    </source>
</evidence>